<name>A0ABR3Q1B4_9TREE</name>
<feature type="compositionally biased region" description="Low complexity" evidence="1">
    <location>
        <begin position="695"/>
        <end position="713"/>
    </location>
</feature>
<dbReference type="EMBL" id="JBBXJM010000004">
    <property type="protein sequence ID" value="KAL1408440.1"/>
    <property type="molecule type" value="Genomic_DNA"/>
</dbReference>
<dbReference type="RefSeq" id="XP_069208384.1">
    <property type="nucleotide sequence ID" value="XM_069353742.1"/>
</dbReference>
<protein>
    <submittedName>
        <fullName evidence="2">Uncharacterized protein</fullName>
    </submittedName>
</protein>
<feature type="region of interest" description="Disordered" evidence="1">
    <location>
        <begin position="614"/>
        <end position="746"/>
    </location>
</feature>
<proteinExistence type="predicted"/>
<organism evidence="2 3">
    <name type="scientific">Vanrija albida</name>
    <dbReference type="NCBI Taxonomy" id="181172"/>
    <lineage>
        <taxon>Eukaryota</taxon>
        <taxon>Fungi</taxon>
        <taxon>Dikarya</taxon>
        <taxon>Basidiomycota</taxon>
        <taxon>Agaricomycotina</taxon>
        <taxon>Tremellomycetes</taxon>
        <taxon>Trichosporonales</taxon>
        <taxon>Trichosporonaceae</taxon>
        <taxon>Vanrija</taxon>
    </lineage>
</organism>
<feature type="compositionally biased region" description="Low complexity" evidence="1">
    <location>
        <begin position="134"/>
        <end position="149"/>
    </location>
</feature>
<reference evidence="2 3" key="1">
    <citation type="submission" date="2023-08" db="EMBL/GenBank/DDBJ databases">
        <title>Annotated Genome Sequence of Vanrija albida AlHP1.</title>
        <authorList>
            <person name="Herzog R."/>
        </authorList>
    </citation>
    <scope>NUCLEOTIDE SEQUENCE [LARGE SCALE GENOMIC DNA]</scope>
    <source>
        <strain evidence="2 3">AlHP1</strain>
    </source>
</reference>
<accession>A0ABR3Q1B4</accession>
<feature type="compositionally biased region" description="Polar residues" evidence="1">
    <location>
        <begin position="19"/>
        <end position="40"/>
    </location>
</feature>
<evidence type="ECO:0000256" key="1">
    <source>
        <dbReference type="SAM" id="MobiDB-lite"/>
    </source>
</evidence>
<comment type="caution">
    <text evidence="2">The sequence shown here is derived from an EMBL/GenBank/DDBJ whole genome shotgun (WGS) entry which is preliminary data.</text>
</comment>
<dbReference type="GeneID" id="95986295"/>
<feature type="compositionally biased region" description="Acidic residues" evidence="1">
    <location>
        <begin position="731"/>
        <end position="744"/>
    </location>
</feature>
<feature type="region of interest" description="Disordered" evidence="1">
    <location>
        <begin position="463"/>
        <end position="482"/>
    </location>
</feature>
<evidence type="ECO:0000313" key="3">
    <source>
        <dbReference type="Proteomes" id="UP001565368"/>
    </source>
</evidence>
<feature type="compositionally biased region" description="Low complexity" evidence="1">
    <location>
        <begin position="269"/>
        <end position="278"/>
    </location>
</feature>
<keyword evidence="3" id="KW-1185">Reference proteome</keyword>
<evidence type="ECO:0000313" key="2">
    <source>
        <dbReference type="EMBL" id="KAL1408440.1"/>
    </source>
</evidence>
<feature type="compositionally biased region" description="Polar residues" evidence="1">
    <location>
        <begin position="644"/>
        <end position="675"/>
    </location>
</feature>
<gene>
    <name evidence="2" type="ORF">Q8F55_005252</name>
</gene>
<feature type="region of interest" description="Disordered" evidence="1">
    <location>
        <begin position="189"/>
        <end position="278"/>
    </location>
</feature>
<feature type="region of interest" description="Disordered" evidence="1">
    <location>
        <begin position="15"/>
        <end position="159"/>
    </location>
</feature>
<dbReference type="Proteomes" id="UP001565368">
    <property type="component" value="Unassembled WGS sequence"/>
</dbReference>
<sequence length="849" mass="87975">MPGLFSSVPLLANIPNPLNFFTSDDNNSPSRQSSPMTSPTAEAGPGPSSRAIPSRTTVDLSAPAVTSPLAGSPLPAPVLRTEAPSSGSSNASSVRGRPSPGRKQSAAITITDPEGPDSDTPRAVSKAGGRRRGLSSASRVSGAPSSGSGVEREQRETRARRRKFETFVLVKPPPTSAKNPLNLQVQLVVPGKPSRPRGGSEAVRSVTPAPGDLPPSALRTSIDIDPVAMVPQTSLTGSDASDPPLPTVGETTATGSGLKRSGSVKSNHSTTSSATSGASAAVVVAGSNKRIIPLYNLAVHNVMQPTTVTDAGTDSKVAKFGKRTLDIAGVGILEPSEVWYPLAGHVGGSPRPSFEAAGAANGGVRLPRPASMISNMSSLTPAGSRLDVDVKDGRRSTELRPPVARDEVGGDARKFFGKLFKKKSTADQLAVVSEKQSRRASNIFSNTISSSKSSPFLSVDAAAPLPRDTSAPSSPQVPTVHFNGESSQLASATFGLAPCVVTRPKVETYLDRSGAIIGLVSDVPSIDNDDVVSLFRSARPVGYTWTVRKWAKKNTEGWAAHIVAAAAAGLDLNAGALPGDGADEVVFEWVKLRLNPMTESAALALKLHPAAEGIAASSARRPSRPRPRRLSTLPTPVAPGTRIDSPSGSPRGSKTSLVLSAGRTRSSTVGQTHAPSTLGIDPSAIHARSADVHRGSPSPSRSRTPRPGSTTTSALASENGDALSSGSGSGDLDDGYESDPEDSETPWACSVWVKRTGQRQLLATLTPAPHHPKVIGVLKIPSGLKAISLAALGTSVNNDIASRIRDEVALTEENLKDVVNVTAMWLVAREEFGGLGATSKKRKEGKPKA</sequence>